<feature type="compositionally biased region" description="Basic and acidic residues" evidence="1">
    <location>
        <begin position="285"/>
        <end position="312"/>
    </location>
</feature>
<keyword evidence="5" id="KW-1185">Reference proteome</keyword>
<evidence type="ECO:0000313" key="5">
    <source>
        <dbReference type="Proteomes" id="UP000000314"/>
    </source>
</evidence>
<accession>C4QX45</accession>
<feature type="signal peptide" evidence="2">
    <location>
        <begin position="1"/>
        <end position="17"/>
    </location>
</feature>
<dbReference type="InParanoid" id="C4QX45"/>
<dbReference type="SMR" id="C4QX45"/>
<dbReference type="STRING" id="644223.C4QX45"/>
<dbReference type="PANTHER" id="PTHR37273">
    <property type="entry name" value="CHROMOSOME 8, WHOLE GENOME SHOTGUN SEQUENCE"/>
    <property type="match status" value="1"/>
</dbReference>
<dbReference type="SUPFAM" id="SSF50475">
    <property type="entry name" value="FMN-binding split barrel"/>
    <property type="match status" value="1"/>
</dbReference>
<dbReference type="Pfam" id="PF13883">
    <property type="entry name" value="CREG_beta-barrel"/>
    <property type="match status" value="1"/>
</dbReference>
<dbReference type="Proteomes" id="UP000000314">
    <property type="component" value="Chromosome 1"/>
</dbReference>
<dbReference type="KEGG" id="ppa:PAS_chr1-1_0441"/>
<gene>
    <name evidence="4" type="ordered locus">PAS_chr1-1_0441</name>
</gene>
<dbReference type="InterPro" id="IPR055343">
    <property type="entry name" value="CREG_beta-barrel"/>
</dbReference>
<protein>
    <recommendedName>
        <fullName evidence="3">CREG-like beta-barrel domain-containing protein</fullName>
    </recommendedName>
</protein>
<sequence>MLLTGVLCLLLASNAGASPLSRSYHDVKTAASVARTLVHRESLTQLNSIYQSGDLEGVPVSFVEYYTDCFNDGNPLMLLVDISTSQKNIAEGSPYSLSIKVGDHQLTDKKVNGKYPGETFKSTAGSPRVSITGELHDVTEQVSHNISVTKCFVERHHDSLFWIPGKEVAHSSKWWKFNVDSVYFVGGFGNMAYIGKIPLQEYLSAPLLDEEEYLQKLDYYMHSNWEKVVANNPNHSPEYIKNFKSHSSPQKVFGNYHNRVGHVQYHEIDGYSKEDVSYLAAHHSEKTMKQLHDRKPSSYHGRHENKDGDRNLKNKMQRCGAPPEDGGSIERHIPIKSLQTDSNKLGLFKEFFQKAARLF</sequence>
<dbReference type="OrthoDB" id="2138282at2759"/>
<proteinExistence type="predicted"/>
<keyword evidence="2" id="KW-0732">Signal</keyword>
<evidence type="ECO:0000256" key="1">
    <source>
        <dbReference type="SAM" id="MobiDB-lite"/>
    </source>
</evidence>
<feature type="domain" description="CREG-like beta-barrel" evidence="3">
    <location>
        <begin position="26"/>
        <end position="203"/>
    </location>
</feature>
<evidence type="ECO:0000313" key="4">
    <source>
        <dbReference type="EMBL" id="CAY67818.1"/>
    </source>
</evidence>
<evidence type="ECO:0000259" key="3">
    <source>
        <dbReference type="Pfam" id="PF13883"/>
    </source>
</evidence>
<dbReference type="PANTHER" id="PTHR37273:SF1">
    <property type="entry name" value="ADL397C-AP"/>
    <property type="match status" value="1"/>
</dbReference>
<dbReference type="RefSeq" id="XP_002490099.1">
    <property type="nucleotide sequence ID" value="XM_002490054.1"/>
</dbReference>
<feature type="chain" id="PRO_5009950866" description="CREG-like beta-barrel domain-containing protein" evidence="2">
    <location>
        <begin position="18"/>
        <end position="359"/>
    </location>
</feature>
<organism evidence="4 5">
    <name type="scientific">Komagataella phaffii (strain GS115 / ATCC 20864)</name>
    <name type="common">Yeast</name>
    <name type="synonym">Pichia pastoris</name>
    <dbReference type="NCBI Taxonomy" id="644223"/>
    <lineage>
        <taxon>Eukaryota</taxon>
        <taxon>Fungi</taxon>
        <taxon>Dikarya</taxon>
        <taxon>Ascomycota</taxon>
        <taxon>Saccharomycotina</taxon>
        <taxon>Pichiomycetes</taxon>
        <taxon>Pichiales</taxon>
        <taxon>Pichiaceae</taxon>
        <taxon>Komagataella</taxon>
    </lineage>
</organism>
<dbReference type="GeneID" id="8196570"/>
<reference evidence="4 5" key="1">
    <citation type="journal article" date="2009" name="Nat. Biotechnol.">
        <title>Genome sequence of the recombinant protein production host Pichia pastoris.</title>
        <authorList>
            <person name="De Schutter K."/>
            <person name="Lin Y.C."/>
            <person name="Tiels P."/>
            <person name="Van Hecke A."/>
            <person name="Glinka S."/>
            <person name="Weber-Lehmann J."/>
            <person name="Rouze P."/>
            <person name="Van de Peer Y."/>
            <person name="Callewaert N."/>
        </authorList>
    </citation>
    <scope>NUCLEOTIDE SEQUENCE [LARGE SCALE GENOMIC DNA]</scope>
    <source>
        <strain evidence="5">GS115 / ATCC 20864</strain>
    </source>
</reference>
<dbReference type="HOGENOM" id="CLU_771855_0_0_1"/>
<dbReference type="Gene3D" id="2.30.110.10">
    <property type="entry name" value="Electron Transport, Fmn-binding Protein, Chain A"/>
    <property type="match status" value="1"/>
</dbReference>
<dbReference type="InterPro" id="IPR012349">
    <property type="entry name" value="Split_barrel_FMN-bd"/>
</dbReference>
<evidence type="ECO:0000256" key="2">
    <source>
        <dbReference type="SAM" id="SignalP"/>
    </source>
</evidence>
<dbReference type="AlphaFoldDB" id="C4QX45"/>
<name>C4QX45_KOMPG</name>
<dbReference type="EMBL" id="FN392319">
    <property type="protein sequence ID" value="CAY67818.1"/>
    <property type="molecule type" value="Genomic_DNA"/>
</dbReference>
<feature type="region of interest" description="Disordered" evidence="1">
    <location>
        <begin position="285"/>
        <end position="330"/>
    </location>
</feature>
<dbReference type="eggNOG" id="ENOG502RDU8">
    <property type="taxonomic scope" value="Eukaryota"/>
</dbReference>